<dbReference type="InterPro" id="IPR000639">
    <property type="entry name" value="Epox_hydrolase-like"/>
</dbReference>
<protein>
    <submittedName>
        <fullName evidence="4">Alpha/beta fold hydrolase</fullName>
    </submittedName>
</protein>
<dbReference type="GO" id="GO:0016787">
    <property type="term" value="F:hydrolase activity"/>
    <property type="evidence" value="ECO:0007669"/>
    <property type="project" value="UniProtKB-KW"/>
</dbReference>
<dbReference type="EMBL" id="BAAAPZ010000002">
    <property type="protein sequence ID" value="GAA2087729.1"/>
    <property type="molecule type" value="Genomic_DNA"/>
</dbReference>
<dbReference type="PANTHER" id="PTHR46118:SF4">
    <property type="entry name" value="PROTEIN ABHD11"/>
    <property type="match status" value="1"/>
</dbReference>
<keyword evidence="1 4" id="KW-0378">Hydrolase</keyword>
<dbReference type="PANTHER" id="PTHR46118">
    <property type="entry name" value="PROTEIN ABHD11"/>
    <property type="match status" value="1"/>
</dbReference>
<dbReference type="Gene3D" id="3.40.50.1820">
    <property type="entry name" value="alpha/beta hydrolase"/>
    <property type="match status" value="1"/>
</dbReference>
<name>A0ABP5HVA1_9MICO</name>
<evidence type="ECO:0000256" key="1">
    <source>
        <dbReference type="ARBA" id="ARBA00022801"/>
    </source>
</evidence>
<gene>
    <name evidence="4" type="ORF">GCM10009823_02300</name>
</gene>
<sequence>MTAENVTAANRAGAPAAPETPLLHTQTVQGGPGRAVFVHGLFGRGKNFTTAAKAIADTHTSLLVDLPNHGESPWTERFSYVDMAHALARTLREGFAADGPVDVIGHSMGGKTVMVLALLHPDLVRRLVVVDISPTQSPDSEEFPHLLGALAGVDLTALRTRADADALLQEPIPNPVTRGFLLQNLRPVRRGETGASAGDASGAPAPEAAFRWQPNLALLRAELPAVASFPDMEGRTFSGPVLWVGGTRSPYVTPEAEPAMRALFPRERKVMVKGSGHWVHSEKPEEFAGLLRAFLTAEG</sequence>
<proteinExistence type="predicted"/>
<evidence type="ECO:0000313" key="5">
    <source>
        <dbReference type="Proteomes" id="UP001500984"/>
    </source>
</evidence>
<dbReference type="Proteomes" id="UP001500984">
    <property type="component" value="Unassembled WGS sequence"/>
</dbReference>
<keyword evidence="5" id="KW-1185">Reference proteome</keyword>
<dbReference type="SUPFAM" id="SSF53474">
    <property type="entry name" value="alpha/beta-Hydrolases"/>
    <property type="match status" value="1"/>
</dbReference>
<dbReference type="InterPro" id="IPR029058">
    <property type="entry name" value="AB_hydrolase_fold"/>
</dbReference>
<feature type="compositionally biased region" description="Low complexity" evidence="2">
    <location>
        <begin position="8"/>
        <end position="17"/>
    </location>
</feature>
<comment type="caution">
    <text evidence="4">The sequence shown here is derived from an EMBL/GenBank/DDBJ whole genome shotgun (WGS) entry which is preliminary data.</text>
</comment>
<feature type="domain" description="AB hydrolase-1" evidence="3">
    <location>
        <begin position="36"/>
        <end position="284"/>
    </location>
</feature>
<accession>A0ABP5HVA1</accession>
<dbReference type="RefSeq" id="WP_344334491.1">
    <property type="nucleotide sequence ID" value="NZ_BAAAPZ010000002.1"/>
</dbReference>
<dbReference type="Pfam" id="PF00561">
    <property type="entry name" value="Abhydrolase_1"/>
    <property type="match status" value="1"/>
</dbReference>
<dbReference type="PRINTS" id="PR00412">
    <property type="entry name" value="EPOXHYDRLASE"/>
</dbReference>
<evidence type="ECO:0000256" key="2">
    <source>
        <dbReference type="SAM" id="MobiDB-lite"/>
    </source>
</evidence>
<reference evidence="5" key="1">
    <citation type="journal article" date="2019" name="Int. J. Syst. Evol. Microbiol.">
        <title>The Global Catalogue of Microorganisms (GCM) 10K type strain sequencing project: providing services to taxonomists for standard genome sequencing and annotation.</title>
        <authorList>
            <consortium name="The Broad Institute Genomics Platform"/>
            <consortium name="The Broad Institute Genome Sequencing Center for Infectious Disease"/>
            <person name="Wu L."/>
            <person name="Ma J."/>
        </authorList>
    </citation>
    <scope>NUCLEOTIDE SEQUENCE [LARGE SCALE GENOMIC DNA]</scope>
    <source>
        <strain evidence="5">JCM 15900</strain>
    </source>
</reference>
<feature type="region of interest" description="Disordered" evidence="2">
    <location>
        <begin position="1"/>
        <end position="20"/>
    </location>
</feature>
<dbReference type="PRINTS" id="PR00111">
    <property type="entry name" value="ABHYDROLASE"/>
</dbReference>
<organism evidence="4 5">
    <name type="scientific">Brevibacterium salitolerans</name>
    <dbReference type="NCBI Taxonomy" id="1403566"/>
    <lineage>
        <taxon>Bacteria</taxon>
        <taxon>Bacillati</taxon>
        <taxon>Actinomycetota</taxon>
        <taxon>Actinomycetes</taxon>
        <taxon>Micrococcales</taxon>
        <taxon>Brevibacteriaceae</taxon>
        <taxon>Brevibacterium</taxon>
    </lineage>
</organism>
<evidence type="ECO:0000313" key="4">
    <source>
        <dbReference type="EMBL" id="GAA2087729.1"/>
    </source>
</evidence>
<dbReference type="InterPro" id="IPR000073">
    <property type="entry name" value="AB_hydrolase_1"/>
</dbReference>
<evidence type="ECO:0000259" key="3">
    <source>
        <dbReference type="Pfam" id="PF00561"/>
    </source>
</evidence>